<comment type="caution">
    <text evidence="9">The sequence shown here is derived from an EMBL/GenBank/DDBJ whole genome shotgun (WGS) entry which is preliminary data.</text>
</comment>
<evidence type="ECO:0000313" key="9">
    <source>
        <dbReference type="EMBL" id="KAH9836424.1"/>
    </source>
</evidence>
<dbReference type="GO" id="GO:0005739">
    <property type="term" value="C:mitochondrion"/>
    <property type="evidence" value="ECO:0007669"/>
    <property type="project" value="UniProtKB-SubCell"/>
</dbReference>
<dbReference type="SUPFAM" id="SSF56112">
    <property type="entry name" value="Protein kinase-like (PK-like)"/>
    <property type="match status" value="1"/>
</dbReference>
<evidence type="ECO:0000256" key="2">
    <source>
        <dbReference type="ARBA" id="ARBA00005543"/>
    </source>
</evidence>
<evidence type="ECO:0000256" key="3">
    <source>
        <dbReference type="ARBA" id="ARBA00016197"/>
    </source>
</evidence>
<evidence type="ECO:0000256" key="5">
    <source>
        <dbReference type="ARBA" id="ARBA00023128"/>
    </source>
</evidence>
<dbReference type="InterPro" id="IPR051035">
    <property type="entry name" value="Mito_inheritance_9"/>
</dbReference>
<evidence type="ECO:0000256" key="6">
    <source>
        <dbReference type="ARBA" id="ARBA00031849"/>
    </source>
</evidence>
<evidence type="ECO:0000313" key="10">
    <source>
        <dbReference type="Proteomes" id="UP001138500"/>
    </source>
</evidence>
<reference evidence="9 10" key="2">
    <citation type="journal article" date="2021" name="Curr. Genet.">
        <title>Genetic response to nitrogen starvation in the aggressive Eucalyptus foliar pathogen Teratosphaeria destructans.</title>
        <authorList>
            <person name="Havenga M."/>
            <person name="Wingfield B.D."/>
            <person name="Wingfield M.J."/>
            <person name="Dreyer L.L."/>
            <person name="Roets F."/>
            <person name="Aylward J."/>
        </authorList>
    </citation>
    <scope>NUCLEOTIDE SEQUENCE [LARGE SCALE GENOMIC DNA]</scope>
    <source>
        <strain evidence="9">CMW44962</strain>
    </source>
</reference>
<evidence type="ECO:0000256" key="4">
    <source>
        <dbReference type="ARBA" id="ARBA00022946"/>
    </source>
</evidence>
<accession>A0A9W7SW66</accession>
<dbReference type="OrthoDB" id="2831558at2759"/>
<feature type="domain" description="Aminoglycoside phosphotransferase" evidence="8">
    <location>
        <begin position="137"/>
        <end position="196"/>
    </location>
</feature>
<sequence length="604" mass="67737">APGLNCRRSGPGLLFLKKLPLSRNLLATKLHSRHQNCPMYGSLYYAKDVECTSGSQVVLPQPGNNTKFPEFAIGPTTDHRNFYDHGHAGATINQGPWATVEECNLAVAEREIACLQRSSRFPDPQGFYNGPGQYQQNRQTKLQTLRNFEKVARYLKPVDTTLSRPVLWHADLHLENIFVDENDPTEITAIIDWQGVHAAALCAQARHPTLLEFDREIPDTFDVDAIKLPDNFEKLSEAEQKLYDIELECQYSDVRRAIRFRQGLVGRLPILAGNILSDGELHFQELLIQLQQQWDQLVDDPVAEPCPLASTAEDKSVHDGQYTLFWTQSIELMTEFLDSIGGYRGWDGSVSHEQYSEAKEHIRRFKEDFVSRHASTESERRRWMESSATCKEKKSQNNTLTILSPKTSEDESLGSNCLEIYGLIALHEHIRPNSLEAHSAPSPPPPGLSLARHPLWSGSTPHNTSTTCWCRVLSRPLLKQQRLCAPPHPANLSAASGHNAQQPPDINMHVKLQTYLLLAALSHLSPVTASGNCRSSELAQLRCGPNKASVEECKPSVQQWKKTIDCKGRNGCACVEWKNLNNFVEHECHERGDIHGALCGTLIT</sequence>
<name>A0A9W7SW66_9PEZI</name>
<dbReference type="PANTHER" id="PTHR36091:SF1">
    <property type="entry name" value="ALTERED INHERITANCE OF MITOCHONDRIA PROTEIN 9, MITOCHONDRIAL"/>
    <property type="match status" value="1"/>
</dbReference>
<evidence type="ECO:0000256" key="1">
    <source>
        <dbReference type="ARBA" id="ARBA00004173"/>
    </source>
</evidence>
<feature type="non-terminal residue" evidence="9">
    <location>
        <position position="1"/>
    </location>
</feature>
<dbReference type="Gene3D" id="3.90.1200.10">
    <property type="match status" value="1"/>
</dbReference>
<organism evidence="9 10">
    <name type="scientific">Teratosphaeria destructans</name>
    <dbReference type="NCBI Taxonomy" id="418781"/>
    <lineage>
        <taxon>Eukaryota</taxon>
        <taxon>Fungi</taxon>
        <taxon>Dikarya</taxon>
        <taxon>Ascomycota</taxon>
        <taxon>Pezizomycotina</taxon>
        <taxon>Dothideomycetes</taxon>
        <taxon>Dothideomycetidae</taxon>
        <taxon>Mycosphaerellales</taxon>
        <taxon>Teratosphaeriaceae</taxon>
        <taxon>Teratosphaeria</taxon>
    </lineage>
</organism>
<evidence type="ECO:0000259" key="8">
    <source>
        <dbReference type="Pfam" id="PF01636"/>
    </source>
</evidence>
<feature type="region of interest" description="Disordered" evidence="7">
    <location>
        <begin position="435"/>
        <end position="456"/>
    </location>
</feature>
<dbReference type="InterPro" id="IPR011009">
    <property type="entry name" value="Kinase-like_dom_sf"/>
</dbReference>
<proteinExistence type="inferred from homology"/>
<protein>
    <recommendedName>
        <fullName evidence="3">Altered inheritance of mitochondria protein 9, mitochondrial</fullName>
    </recommendedName>
    <alternativeName>
        <fullName evidence="6">Found in mitochondrial proteome protein 29</fullName>
    </alternativeName>
</protein>
<gene>
    <name evidence="9" type="ORF">Tdes44962_MAKER08494</name>
</gene>
<dbReference type="PANTHER" id="PTHR36091">
    <property type="entry name" value="ALTERED INHERITANCE OF MITOCHONDRIA PROTEIN 9, MITOCHONDRIAL"/>
    <property type="match status" value="1"/>
</dbReference>
<comment type="subcellular location">
    <subcellularLocation>
        <location evidence="1">Mitochondrion</location>
    </subcellularLocation>
</comment>
<dbReference type="AlphaFoldDB" id="A0A9W7SW66"/>
<dbReference type="InterPro" id="IPR002575">
    <property type="entry name" value="Aminoglycoside_PTrfase"/>
</dbReference>
<dbReference type="Pfam" id="PF01636">
    <property type="entry name" value="APH"/>
    <property type="match status" value="1"/>
</dbReference>
<comment type="similarity">
    <text evidence="2">Belongs to the AIM9 family.</text>
</comment>
<keyword evidence="5" id="KW-0496">Mitochondrion</keyword>
<dbReference type="EMBL" id="RIBY02000879">
    <property type="protein sequence ID" value="KAH9836424.1"/>
    <property type="molecule type" value="Genomic_DNA"/>
</dbReference>
<reference evidence="9 10" key="1">
    <citation type="journal article" date="2018" name="IMA Fungus">
        <title>IMA Genome-F 10: Nine draft genome sequences of Claviceps purpurea s.lat., including C. arundinis, C. humidiphila, and C. cf. spartinae, pseudomolecules for the pitch canker pathogen Fusarium circinatum, draft genome of Davidsoniella eucalypti, Grosmannia galeiformis, Quambalaria eucalypti, and Teratosphaeria destructans.</title>
        <authorList>
            <person name="Wingfield B.D."/>
            <person name="Liu M."/>
            <person name="Nguyen H.D."/>
            <person name="Lane F.A."/>
            <person name="Morgan S.W."/>
            <person name="De Vos L."/>
            <person name="Wilken P.M."/>
            <person name="Duong T.A."/>
            <person name="Aylward J."/>
            <person name="Coetzee M.P."/>
            <person name="Dadej K."/>
            <person name="De Beer Z.W."/>
            <person name="Findlay W."/>
            <person name="Havenga M."/>
            <person name="Kolarik M."/>
            <person name="Menzies J.G."/>
            <person name="Naidoo K."/>
            <person name="Pochopski O."/>
            <person name="Shoukouhi P."/>
            <person name="Santana Q.C."/>
            <person name="Seifert K.A."/>
            <person name="Soal N."/>
            <person name="Steenkamp E.T."/>
            <person name="Tatham C.T."/>
            <person name="van der Nest M.A."/>
            <person name="Wingfield M.J."/>
        </authorList>
    </citation>
    <scope>NUCLEOTIDE SEQUENCE [LARGE SCALE GENOMIC DNA]</scope>
    <source>
        <strain evidence="9">CMW44962</strain>
    </source>
</reference>
<keyword evidence="4" id="KW-0809">Transit peptide</keyword>
<evidence type="ECO:0000256" key="7">
    <source>
        <dbReference type="SAM" id="MobiDB-lite"/>
    </source>
</evidence>
<dbReference type="Proteomes" id="UP001138500">
    <property type="component" value="Unassembled WGS sequence"/>
</dbReference>
<keyword evidence="10" id="KW-1185">Reference proteome</keyword>